<evidence type="ECO:0000256" key="7">
    <source>
        <dbReference type="HAMAP-Rule" id="MF_00060"/>
    </source>
</evidence>
<evidence type="ECO:0000256" key="4">
    <source>
        <dbReference type="ARBA" id="ARBA00022723"/>
    </source>
</evidence>
<dbReference type="GO" id="GO:0000166">
    <property type="term" value="F:nucleotide binding"/>
    <property type="evidence" value="ECO:0007669"/>
    <property type="project" value="UniProtKB-KW"/>
</dbReference>
<dbReference type="NCBIfam" id="NF001490">
    <property type="entry name" value="PRK00346.1-4"/>
    <property type="match status" value="1"/>
</dbReference>
<dbReference type="Proteomes" id="UP000648075">
    <property type="component" value="Unassembled WGS sequence"/>
</dbReference>
<evidence type="ECO:0000313" key="10">
    <source>
        <dbReference type="Proteomes" id="UP000648075"/>
    </source>
</evidence>
<comment type="subcellular location">
    <subcellularLocation>
        <location evidence="7">Cytoplasm</location>
    </subcellularLocation>
</comment>
<evidence type="ECO:0000256" key="3">
    <source>
        <dbReference type="ARBA" id="ARBA00022490"/>
    </source>
</evidence>
<dbReference type="GO" id="GO:0008253">
    <property type="term" value="F:5'-nucleotidase activity"/>
    <property type="evidence" value="ECO:0007669"/>
    <property type="project" value="UniProtKB-UniRule"/>
</dbReference>
<feature type="binding site" evidence="7">
    <location>
        <position position="51"/>
    </location>
    <ligand>
        <name>a divalent metal cation</name>
        <dbReference type="ChEBI" id="CHEBI:60240"/>
    </ligand>
</feature>
<dbReference type="Pfam" id="PF01975">
    <property type="entry name" value="SurE"/>
    <property type="match status" value="1"/>
</dbReference>
<dbReference type="PANTHER" id="PTHR30457">
    <property type="entry name" value="5'-NUCLEOTIDASE SURE"/>
    <property type="match status" value="1"/>
</dbReference>
<feature type="binding site" evidence="7">
    <location>
        <position position="104"/>
    </location>
    <ligand>
        <name>a divalent metal cation</name>
        <dbReference type="ChEBI" id="CHEBI:60240"/>
    </ligand>
</feature>
<dbReference type="GO" id="GO:0008254">
    <property type="term" value="F:3'-nucleotidase activity"/>
    <property type="evidence" value="ECO:0007669"/>
    <property type="project" value="TreeGrafter"/>
</dbReference>
<organism evidence="9 10">
    <name type="scientific">Novosphingobium colocasiae</name>
    <dbReference type="NCBI Taxonomy" id="1256513"/>
    <lineage>
        <taxon>Bacteria</taxon>
        <taxon>Pseudomonadati</taxon>
        <taxon>Pseudomonadota</taxon>
        <taxon>Alphaproteobacteria</taxon>
        <taxon>Sphingomonadales</taxon>
        <taxon>Sphingomonadaceae</taxon>
        <taxon>Novosphingobium</taxon>
    </lineage>
</organism>
<dbReference type="EC" id="3.1.3.5" evidence="7"/>
<proteinExistence type="inferred from homology"/>
<comment type="catalytic activity">
    <reaction evidence="1 7">
        <text>a ribonucleoside 5'-phosphate + H2O = a ribonucleoside + phosphate</text>
        <dbReference type="Rhea" id="RHEA:12484"/>
        <dbReference type="ChEBI" id="CHEBI:15377"/>
        <dbReference type="ChEBI" id="CHEBI:18254"/>
        <dbReference type="ChEBI" id="CHEBI:43474"/>
        <dbReference type="ChEBI" id="CHEBI:58043"/>
        <dbReference type="EC" id="3.1.3.5"/>
    </reaction>
</comment>
<feature type="binding site" evidence="7">
    <location>
        <position position="20"/>
    </location>
    <ligand>
        <name>a divalent metal cation</name>
        <dbReference type="ChEBI" id="CHEBI:60240"/>
    </ligand>
</feature>
<gene>
    <name evidence="7 9" type="primary">surE</name>
    <name evidence="9" type="ORF">GCM10011614_03150</name>
</gene>
<dbReference type="GO" id="GO:0004309">
    <property type="term" value="F:exopolyphosphatase activity"/>
    <property type="evidence" value="ECO:0007669"/>
    <property type="project" value="TreeGrafter"/>
</dbReference>
<dbReference type="InterPro" id="IPR002828">
    <property type="entry name" value="SurE-like_Pase/nucleotidase"/>
</dbReference>
<dbReference type="Gene3D" id="3.40.1210.10">
    <property type="entry name" value="Survival protein SurE-like phosphatase/nucleotidase"/>
    <property type="match status" value="1"/>
</dbReference>
<dbReference type="GO" id="GO:0005737">
    <property type="term" value="C:cytoplasm"/>
    <property type="evidence" value="ECO:0007669"/>
    <property type="project" value="UniProtKB-SubCell"/>
</dbReference>
<evidence type="ECO:0000313" key="9">
    <source>
        <dbReference type="EMBL" id="GGY91815.1"/>
    </source>
</evidence>
<dbReference type="HAMAP" id="MF_00060">
    <property type="entry name" value="SurE"/>
    <property type="match status" value="1"/>
</dbReference>
<keyword evidence="6 7" id="KW-0378">Hydrolase</keyword>
<dbReference type="InterPro" id="IPR030048">
    <property type="entry name" value="SurE"/>
</dbReference>
<keyword evidence="4 7" id="KW-0479">Metal-binding</keyword>
<reference evidence="9" key="2">
    <citation type="submission" date="2020-09" db="EMBL/GenBank/DDBJ databases">
        <authorList>
            <person name="Sun Q."/>
            <person name="Kim S."/>
        </authorList>
    </citation>
    <scope>NUCLEOTIDE SEQUENCE</scope>
    <source>
        <strain evidence="9">KCTC 32255</strain>
    </source>
</reference>
<accession>A0A918UDD1</accession>
<reference evidence="9" key="1">
    <citation type="journal article" date="2014" name="Int. J. Syst. Evol. Microbiol.">
        <title>Complete genome sequence of Corynebacterium casei LMG S-19264T (=DSM 44701T), isolated from a smear-ripened cheese.</title>
        <authorList>
            <consortium name="US DOE Joint Genome Institute (JGI-PGF)"/>
            <person name="Walter F."/>
            <person name="Albersmeier A."/>
            <person name="Kalinowski J."/>
            <person name="Ruckert C."/>
        </authorList>
    </citation>
    <scope>NUCLEOTIDE SEQUENCE</scope>
    <source>
        <strain evidence="9">KCTC 32255</strain>
    </source>
</reference>
<evidence type="ECO:0000256" key="6">
    <source>
        <dbReference type="ARBA" id="ARBA00022801"/>
    </source>
</evidence>
<name>A0A918UDD1_9SPHN</name>
<feature type="binding site" evidence="7">
    <location>
        <position position="19"/>
    </location>
    <ligand>
        <name>a divalent metal cation</name>
        <dbReference type="ChEBI" id="CHEBI:60240"/>
    </ligand>
</feature>
<dbReference type="EMBL" id="BMZA01000001">
    <property type="protein sequence ID" value="GGY91815.1"/>
    <property type="molecule type" value="Genomic_DNA"/>
</dbReference>
<keyword evidence="5 7" id="KW-0547">Nucleotide-binding</keyword>
<dbReference type="AlphaFoldDB" id="A0A918UDD1"/>
<evidence type="ECO:0000256" key="2">
    <source>
        <dbReference type="ARBA" id="ARBA00011062"/>
    </source>
</evidence>
<evidence type="ECO:0000256" key="1">
    <source>
        <dbReference type="ARBA" id="ARBA00000815"/>
    </source>
</evidence>
<protein>
    <recommendedName>
        <fullName evidence="7">5'-nucleotidase SurE</fullName>
        <ecNumber evidence="7">3.1.3.5</ecNumber>
    </recommendedName>
    <alternativeName>
        <fullName evidence="7">Nucleoside 5'-monophosphate phosphohydrolase</fullName>
    </alternativeName>
</protein>
<sequence length="270" mass="29765">MNAKAVLSKPNPRVLIVNDDGIDAPGIVLLEEIVRQFTDDIWVVAPDEERSGAGHSLSLSYPIRIRQRDERHFAVKGTPTDYALLGVYELLGDRKPDLLLSGINRGPNLAEDITYSGTASAAIEGAMLGIPSIALSQIWSYNTPVHWETARHYTAQILPGLIDMAWTQGSFVNVNFPHCPLDEVTGVRVTTQGMRPPGSFRPMRRVDERHVPYYWIKIAFPDGGAAEGNDLAAARDKAVSITPMQLDMTAYDQLDAMRARFERAGIVQPA</sequence>
<comment type="function">
    <text evidence="7">Nucleotidase that shows phosphatase activity on nucleoside 5'-monophosphates.</text>
</comment>
<dbReference type="SUPFAM" id="SSF64167">
    <property type="entry name" value="SurE-like"/>
    <property type="match status" value="1"/>
</dbReference>
<keyword evidence="10" id="KW-1185">Reference proteome</keyword>
<comment type="caution">
    <text evidence="9">The sequence shown here is derived from an EMBL/GenBank/DDBJ whole genome shotgun (WGS) entry which is preliminary data.</text>
</comment>
<dbReference type="PANTHER" id="PTHR30457:SF12">
    <property type="entry name" value="5'_3'-NUCLEOTIDASE SURE"/>
    <property type="match status" value="1"/>
</dbReference>
<dbReference type="RefSeq" id="WP_229813625.1">
    <property type="nucleotide sequence ID" value="NZ_BMZA01000001.1"/>
</dbReference>
<feature type="domain" description="Survival protein SurE-like phosphatase/nucleotidase" evidence="8">
    <location>
        <begin position="14"/>
        <end position="195"/>
    </location>
</feature>
<dbReference type="NCBIfam" id="TIGR00087">
    <property type="entry name" value="surE"/>
    <property type="match status" value="1"/>
</dbReference>
<evidence type="ECO:0000256" key="5">
    <source>
        <dbReference type="ARBA" id="ARBA00022741"/>
    </source>
</evidence>
<dbReference type="GO" id="GO:0046872">
    <property type="term" value="F:metal ion binding"/>
    <property type="evidence" value="ECO:0007669"/>
    <property type="project" value="UniProtKB-UniRule"/>
</dbReference>
<keyword evidence="3 7" id="KW-0963">Cytoplasm</keyword>
<evidence type="ECO:0000259" key="8">
    <source>
        <dbReference type="Pfam" id="PF01975"/>
    </source>
</evidence>
<comment type="cofactor">
    <cofactor evidence="7">
        <name>a divalent metal cation</name>
        <dbReference type="ChEBI" id="CHEBI:60240"/>
    </cofactor>
    <text evidence="7">Binds 1 divalent metal cation per subunit.</text>
</comment>
<comment type="similarity">
    <text evidence="2 7">Belongs to the SurE nucleotidase family.</text>
</comment>
<dbReference type="InterPro" id="IPR036523">
    <property type="entry name" value="SurE-like_sf"/>
</dbReference>